<keyword evidence="4" id="KW-1185">Reference proteome</keyword>
<evidence type="ECO:0000256" key="1">
    <source>
        <dbReference type="SAM" id="MobiDB-lite"/>
    </source>
</evidence>
<dbReference type="eggNOG" id="ENOG5032V34">
    <property type="taxonomic scope" value="Bacteria"/>
</dbReference>
<accession>G8RTW6</accession>
<reference evidence="3 4" key="1">
    <citation type="submission" date="2011-12" db="EMBL/GenBank/DDBJ databases">
        <title>Complete sequence of Mycobacterium rhodesiae NBB3.</title>
        <authorList>
            <consortium name="US DOE Joint Genome Institute"/>
            <person name="Lucas S."/>
            <person name="Han J."/>
            <person name="Lapidus A."/>
            <person name="Cheng J.-F."/>
            <person name="Goodwin L."/>
            <person name="Pitluck S."/>
            <person name="Peters L."/>
            <person name="Mikhailova N."/>
            <person name="Gu W."/>
            <person name="Detter J.C."/>
            <person name="Han C."/>
            <person name="Tapia R."/>
            <person name="Land M."/>
            <person name="Hauser L."/>
            <person name="Kyrpides N."/>
            <person name="Ivanova N."/>
            <person name="Pagani I."/>
            <person name="Mattes T."/>
            <person name="Holmes A."/>
            <person name="Rutledge P."/>
            <person name="Paulsen I."/>
            <person name="Coleman N."/>
            <person name="Woyke T."/>
        </authorList>
    </citation>
    <scope>NUCLEOTIDE SEQUENCE [LARGE SCALE GENOMIC DNA]</scope>
    <source>
        <strain evidence="3 4">NBB3</strain>
    </source>
</reference>
<dbReference type="AlphaFoldDB" id="G8RTW6"/>
<gene>
    <name evidence="3" type="ordered locus">MycrhN_0991</name>
</gene>
<dbReference type="Pfam" id="PF14494">
    <property type="entry name" value="DUF4436"/>
    <property type="match status" value="1"/>
</dbReference>
<evidence type="ECO:0008006" key="5">
    <source>
        <dbReference type="Google" id="ProtNLM"/>
    </source>
</evidence>
<feature type="transmembrane region" description="Helical" evidence="2">
    <location>
        <begin position="34"/>
        <end position="56"/>
    </location>
</feature>
<dbReference type="HOGENOM" id="CLU_058994_0_0_11"/>
<feature type="transmembrane region" description="Helical" evidence="2">
    <location>
        <begin position="258"/>
        <end position="275"/>
    </location>
</feature>
<keyword evidence="2" id="KW-1133">Transmembrane helix</keyword>
<dbReference type="KEGG" id="mrh:MycrhN_0991"/>
<proteinExistence type="predicted"/>
<evidence type="ECO:0000313" key="4">
    <source>
        <dbReference type="Proteomes" id="UP000005442"/>
    </source>
</evidence>
<dbReference type="PATRIC" id="fig|710685.3.peg.998"/>
<protein>
    <recommendedName>
        <fullName evidence="5">DUF4436 domain-containing protein</fullName>
    </recommendedName>
</protein>
<dbReference type="InterPro" id="IPR027948">
    <property type="entry name" value="DUF4436"/>
</dbReference>
<dbReference type="PANTHER" id="PTHR37330:SF1">
    <property type="entry name" value="CONSERVED TRANSMEMBRANE PROTEIN-RELATED"/>
    <property type="match status" value="1"/>
</dbReference>
<feature type="transmembrane region" description="Helical" evidence="2">
    <location>
        <begin position="222"/>
        <end position="246"/>
    </location>
</feature>
<name>G8RTW6_MYCRN</name>
<dbReference type="STRING" id="710685.MycrhN_0991"/>
<evidence type="ECO:0000313" key="3">
    <source>
        <dbReference type="EMBL" id="AEV71619.1"/>
    </source>
</evidence>
<feature type="transmembrane region" description="Helical" evidence="2">
    <location>
        <begin position="287"/>
        <end position="309"/>
    </location>
</feature>
<evidence type="ECO:0000256" key="2">
    <source>
        <dbReference type="SAM" id="Phobius"/>
    </source>
</evidence>
<dbReference type="PANTHER" id="PTHR37330">
    <property type="entry name" value="CONSERVED TRANSMEMBRANE PROTEIN-RELATED"/>
    <property type="match status" value="1"/>
</dbReference>
<dbReference type="Proteomes" id="UP000005442">
    <property type="component" value="Chromosome"/>
</dbReference>
<keyword evidence="2" id="KW-0812">Transmembrane</keyword>
<organism evidence="3 4">
    <name type="scientific">Mycolicibacterium rhodesiae (strain NBB3)</name>
    <name type="common">Mycobacterium rhodesiae</name>
    <dbReference type="NCBI Taxonomy" id="710685"/>
    <lineage>
        <taxon>Bacteria</taxon>
        <taxon>Bacillati</taxon>
        <taxon>Actinomycetota</taxon>
        <taxon>Actinomycetes</taxon>
        <taxon>Mycobacteriales</taxon>
        <taxon>Mycobacteriaceae</taxon>
        <taxon>Mycolicibacterium</taxon>
    </lineage>
</organism>
<dbReference type="EMBL" id="CP003169">
    <property type="protein sequence ID" value="AEV71619.1"/>
    <property type="molecule type" value="Genomic_DNA"/>
</dbReference>
<keyword evidence="2" id="KW-0472">Membrane</keyword>
<feature type="region of interest" description="Disordered" evidence="1">
    <location>
        <begin position="1"/>
        <end position="27"/>
    </location>
</feature>
<sequence length="313" mass="33863">MGTPNIPSVEPENPQAPERPSRHGAKARSGGKRVITIVSVVVLFLLAYGVTLFAYWELSGSSTELGPADEGDGSETVVLVTVKALRTVDYQADVKVLVIPQDDLTDERLDVLNTDISVRLFPWNTLGDLNFPAGESPAEKATTLDLDGDVNNWPFDKYTSAPISATLLVGSGEDRQYVPARVEVEGALQGWDLYADEVPPGPNDTGSETATKLTLKRSLGPLAFDLGICIVLITLPTLAIVTALQVITRRKAFQMPFLTWYAAMLFAVVPLRNILPGAPPPGAWIDVALVLWVLVALVTAMVMAVVSWWKQVE</sequence>